<reference evidence="2 3" key="1">
    <citation type="submission" date="2018-08" db="EMBL/GenBank/DDBJ databases">
        <title>Genomic Encyclopedia of Archaeal and Bacterial Type Strains, Phase II (KMG-II): from individual species to whole genera.</title>
        <authorList>
            <person name="Goeker M."/>
        </authorList>
    </citation>
    <scope>NUCLEOTIDE SEQUENCE [LARGE SCALE GENOMIC DNA]</scope>
    <source>
        <strain evidence="2 3">DSM 45791</strain>
    </source>
</reference>
<gene>
    <name evidence="2" type="ORF">BCF44_105328</name>
</gene>
<evidence type="ECO:0008006" key="4">
    <source>
        <dbReference type="Google" id="ProtNLM"/>
    </source>
</evidence>
<evidence type="ECO:0000313" key="2">
    <source>
        <dbReference type="EMBL" id="REH48469.1"/>
    </source>
</evidence>
<dbReference type="OrthoDB" id="8477132at2"/>
<dbReference type="Proteomes" id="UP000256269">
    <property type="component" value="Unassembled WGS sequence"/>
</dbReference>
<comment type="caution">
    <text evidence="2">The sequence shown here is derived from an EMBL/GenBank/DDBJ whole genome shotgun (WGS) entry which is preliminary data.</text>
</comment>
<evidence type="ECO:0000256" key="1">
    <source>
        <dbReference type="SAM" id="Phobius"/>
    </source>
</evidence>
<feature type="transmembrane region" description="Helical" evidence="1">
    <location>
        <begin position="253"/>
        <end position="285"/>
    </location>
</feature>
<accession>A0A3E0HPY9</accession>
<organism evidence="2 3">
    <name type="scientific">Kutzneria buriramensis</name>
    <dbReference type="NCBI Taxonomy" id="1045776"/>
    <lineage>
        <taxon>Bacteria</taxon>
        <taxon>Bacillati</taxon>
        <taxon>Actinomycetota</taxon>
        <taxon>Actinomycetes</taxon>
        <taxon>Pseudonocardiales</taxon>
        <taxon>Pseudonocardiaceae</taxon>
        <taxon>Kutzneria</taxon>
    </lineage>
</organism>
<keyword evidence="1" id="KW-0472">Membrane</keyword>
<protein>
    <recommendedName>
        <fullName evidence="4">5,10-methylene-tetrahydrofolate dehydrogenase/Methenyl tetrahydrofolate cyclohydrolase</fullName>
    </recommendedName>
</protein>
<sequence>MPAQRTVLLGLLADPGLATELAEPLADRLPQLLARRVDSGVRWRVMLVRDQFAADEHGSVRHVVGMVRGQVVKDRCDLWVCLTDLPRRAGTDPIIADASAQDGLAVASLPAMGGWGLRHKVADTVTALVGELVGRPRPLSSLARRIETPTDDIGVRFIASGHFGRLRMIAGMVRANRPWRLAIGLSSVLVAALGTGAYTMISPTIWQLGIQSHPLRLLAVMLLSLSAMVAWLISRHRLWERPDDALGRGRAVLYNLTTVITLVCGVLALYAALFALVLAGATLLLDPEVLQRQIGHPLSLLDHLRLAWLAASVATIAGALGARLESEEAVLRATYGYRQRKRREQFAAD</sequence>
<keyword evidence="1" id="KW-1133">Transmembrane helix</keyword>
<dbReference type="RefSeq" id="WP_147328511.1">
    <property type="nucleotide sequence ID" value="NZ_CP144375.1"/>
</dbReference>
<dbReference type="EMBL" id="QUNO01000005">
    <property type="protein sequence ID" value="REH48469.1"/>
    <property type="molecule type" value="Genomic_DNA"/>
</dbReference>
<feature type="transmembrane region" description="Helical" evidence="1">
    <location>
        <begin position="213"/>
        <end position="233"/>
    </location>
</feature>
<evidence type="ECO:0000313" key="3">
    <source>
        <dbReference type="Proteomes" id="UP000256269"/>
    </source>
</evidence>
<proteinExistence type="predicted"/>
<dbReference type="AlphaFoldDB" id="A0A3E0HPY9"/>
<name>A0A3E0HPY9_9PSEU</name>
<keyword evidence="3" id="KW-1185">Reference proteome</keyword>
<keyword evidence="1" id="KW-0812">Transmembrane</keyword>
<feature type="transmembrane region" description="Helical" evidence="1">
    <location>
        <begin position="179"/>
        <end position="201"/>
    </location>
</feature>